<organism evidence="1 2">
    <name type="scientific">Dreissena polymorpha</name>
    <name type="common">Zebra mussel</name>
    <name type="synonym">Mytilus polymorpha</name>
    <dbReference type="NCBI Taxonomy" id="45954"/>
    <lineage>
        <taxon>Eukaryota</taxon>
        <taxon>Metazoa</taxon>
        <taxon>Spiralia</taxon>
        <taxon>Lophotrochozoa</taxon>
        <taxon>Mollusca</taxon>
        <taxon>Bivalvia</taxon>
        <taxon>Autobranchia</taxon>
        <taxon>Heteroconchia</taxon>
        <taxon>Euheterodonta</taxon>
        <taxon>Imparidentia</taxon>
        <taxon>Neoheterodontei</taxon>
        <taxon>Myida</taxon>
        <taxon>Dreissenoidea</taxon>
        <taxon>Dreissenidae</taxon>
        <taxon>Dreissena</taxon>
    </lineage>
</organism>
<dbReference type="EMBL" id="JAIWYP010000012">
    <property type="protein sequence ID" value="KAH3725818.1"/>
    <property type="molecule type" value="Genomic_DNA"/>
</dbReference>
<dbReference type="AlphaFoldDB" id="A0A9D4HQH8"/>
<keyword evidence="2" id="KW-1185">Reference proteome</keyword>
<protein>
    <submittedName>
        <fullName evidence="1">Uncharacterized protein</fullName>
    </submittedName>
</protein>
<dbReference type="Proteomes" id="UP000828390">
    <property type="component" value="Unassembled WGS sequence"/>
</dbReference>
<reference evidence="1" key="2">
    <citation type="submission" date="2020-11" db="EMBL/GenBank/DDBJ databases">
        <authorList>
            <person name="McCartney M.A."/>
            <person name="Auch B."/>
            <person name="Kono T."/>
            <person name="Mallez S."/>
            <person name="Becker A."/>
            <person name="Gohl D.M."/>
            <person name="Silverstein K.A.T."/>
            <person name="Koren S."/>
            <person name="Bechman K.B."/>
            <person name="Herman A."/>
            <person name="Abrahante J.E."/>
            <person name="Garbe J."/>
        </authorList>
    </citation>
    <scope>NUCLEOTIDE SEQUENCE</scope>
    <source>
        <strain evidence="1">Duluth1</strain>
        <tissue evidence="1">Whole animal</tissue>
    </source>
</reference>
<name>A0A9D4HQH8_DREPO</name>
<evidence type="ECO:0000313" key="2">
    <source>
        <dbReference type="Proteomes" id="UP000828390"/>
    </source>
</evidence>
<comment type="caution">
    <text evidence="1">The sequence shown here is derived from an EMBL/GenBank/DDBJ whole genome shotgun (WGS) entry which is preliminary data.</text>
</comment>
<evidence type="ECO:0000313" key="1">
    <source>
        <dbReference type="EMBL" id="KAH3725818.1"/>
    </source>
</evidence>
<reference evidence="1" key="1">
    <citation type="journal article" date="2019" name="bioRxiv">
        <title>The Genome of the Zebra Mussel, Dreissena polymorpha: A Resource for Invasive Species Research.</title>
        <authorList>
            <person name="McCartney M.A."/>
            <person name="Auch B."/>
            <person name="Kono T."/>
            <person name="Mallez S."/>
            <person name="Zhang Y."/>
            <person name="Obille A."/>
            <person name="Becker A."/>
            <person name="Abrahante J.E."/>
            <person name="Garbe J."/>
            <person name="Badalamenti J.P."/>
            <person name="Herman A."/>
            <person name="Mangelson H."/>
            <person name="Liachko I."/>
            <person name="Sullivan S."/>
            <person name="Sone E.D."/>
            <person name="Koren S."/>
            <person name="Silverstein K.A.T."/>
            <person name="Beckman K.B."/>
            <person name="Gohl D.M."/>
        </authorList>
    </citation>
    <scope>NUCLEOTIDE SEQUENCE</scope>
    <source>
        <strain evidence="1">Duluth1</strain>
        <tissue evidence="1">Whole animal</tissue>
    </source>
</reference>
<gene>
    <name evidence="1" type="ORF">DPMN_051667</name>
</gene>
<proteinExistence type="predicted"/>
<sequence length="69" mass="7614">MAATLMSINRAVTRKIKVLNPFSTSVTLRHHAEIGKAERIDCCTGVIANEENEGERNNITTVRSKVDDS</sequence>
<accession>A0A9D4HQH8</accession>